<dbReference type="PANTHER" id="PTHR43081">
    <property type="entry name" value="ADENYLATE CYCLASE, TERMINAL-DIFFERENTIATION SPECIFIC-RELATED"/>
    <property type="match status" value="1"/>
</dbReference>
<evidence type="ECO:0000256" key="2">
    <source>
        <dbReference type="SAM" id="Phobius"/>
    </source>
</evidence>
<dbReference type="SMART" id="SM00044">
    <property type="entry name" value="CYCc"/>
    <property type="match status" value="1"/>
</dbReference>
<reference evidence="4" key="1">
    <citation type="journal article" date="2020" name="mSystems">
        <title>Genome- and Community-Level Interaction Insights into Carbon Utilization and Element Cycling Functions of Hydrothermarchaeota in Hydrothermal Sediment.</title>
        <authorList>
            <person name="Zhou Z."/>
            <person name="Liu Y."/>
            <person name="Xu W."/>
            <person name="Pan J."/>
            <person name="Luo Z.H."/>
            <person name="Li M."/>
        </authorList>
    </citation>
    <scope>NUCLEOTIDE SEQUENCE [LARGE SCALE GENOMIC DNA]</scope>
    <source>
        <strain evidence="4">SpSt-374</strain>
    </source>
</reference>
<dbReference type="Pfam" id="PF00211">
    <property type="entry name" value="Guanylate_cyc"/>
    <property type="match status" value="1"/>
</dbReference>
<dbReference type="CDD" id="cd07302">
    <property type="entry name" value="CHD"/>
    <property type="match status" value="1"/>
</dbReference>
<dbReference type="Gene3D" id="3.30.70.1230">
    <property type="entry name" value="Nucleotide cyclase"/>
    <property type="match status" value="1"/>
</dbReference>
<dbReference type="EMBL" id="DSPX01000190">
    <property type="protein sequence ID" value="HGG02517.1"/>
    <property type="molecule type" value="Genomic_DNA"/>
</dbReference>
<evidence type="ECO:0000313" key="4">
    <source>
        <dbReference type="EMBL" id="HGG02517.1"/>
    </source>
</evidence>
<accession>A0A7C3VLZ9</accession>
<dbReference type="PROSITE" id="PS50125">
    <property type="entry name" value="GUANYLATE_CYCLASE_2"/>
    <property type="match status" value="1"/>
</dbReference>
<dbReference type="GO" id="GO:0006171">
    <property type="term" value="P:cAMP biosynthetic process"/>
    <property type="evidence" value="ECO:0007669"/>
    <property type="project" value="TreeGrafter"/>
</dbReference>
<name>A0A7C3VLZ9_9CYAN</name>
<dbReference type="InterPro" id="IPR050697">
    <property type="entry name" value="Adenylyl/Guanylyl_Cyclase_3/4"/>
</dbReference>
<organism evidence="4">
    <name type="scientific">Planktothricoides sp. SpSt-374</name>
    <dbReference type="NCBI Taxonomy" id="2282167"/>
    <lineage>
        <taxon>Bacteria</taxon>
        <taxon>Bacillati</taxon>
        <taxon>Cyanobacteriota</taxon>
        <taxon>Cyanophyceae</taxon>
        <taxon>Oscillatoriophycideae</taxon>
        <taxon>Oscillatoriales</taxon>
        <taxon>Oscillatoriaceae</taxon>
        <taxon>Planktothricoides</taxon>
    </lineage>
</organism>
<comment type="similarity">
    <text evidence="1">Belongs to the adenylyl cyclase class-3 family.</text>
</comment>
<gene>
    <name evidence="4" type="ORF">ENR15_18195</name>
</gene>
<dbReference type="InterPro" id="IPR029787">
    <property type="entry name" value="Nucleotide_cyclase"/>
</dbReference>
<keyword evidence="2" id="KW-0472">Membrane</keyword>
<feature type="transmembrane region" description="Helical" evidence="2">
    <location>
        <begin position="111"/>
        <end position="128"/>
    </location>
</feature>
<evidence type="ECO:0000259" key="3">
    <source>
        <dbReference type="PROSITE" id="PS50125"/>
    </source>
</evidence>
<dbReference type="PANTHER" id="PTHR43081:SF1">
    <property type="entry name" value="ADENYLATE CYCLASE, TERMINAL-DIFFERENTIATION SPECIFIC"/>
    <property type="match status" value="1"/>
</dbReference>
<proteinExistence type="inferred from homology"/>
<dbReference type="SUPFAM" id="SSF55073">
    <property type="entry name" value="Nucleotide cyclase"/>
    <property type="match status" value="1"/>
</dbReference>
<dbReference type="GO" id="GO:0035556">
    <property type="term" value="P:intracellular signal transduction"/>
    <property type="evidence" value="ECO:0007669"/>
    <property type="project" value="InterPro"/>
</dbReference>
<keyword evidence="2" id="KW-0812">Transmembrane</keyword>
<feature type="domain" description="Guanylate cyclase" evidence="3">
    <location>
        <begin position="247"/>
        <end position="366"/>
    </location>
</feature>
<dbReference type="GO" id="GO:0004016">
    <property type="term" value="F:adenylate cyclase activity"/>
    <property type="evidence" value="ECO:0007669"/>
    <property type="project" value="UniProtKB-ARBA"/>
</dbReference>
<evidence type="ECO:0000256" key="1">
    <source>
        <dbReference type="ARBA" id="ARBA00005381"/>
    </source>
</evidence>
<feature type="transmembrane region" description="Helical" evidence="2">
    <location>
        <begin position="183"/>
        <end position="200"/>
    </location>
</feature>
<dbReference type="AlphaFoldDB" id="A0A7C3VLZ9"/>
<comment type="caution">
    <text evidence="4">The sequence shown here is derived from an EMBL/GenBank/DDBJ whole genome shotgun (WGS) entry which is preliminary data.</text>
</comment>
<sequence length="413" mass="46510">MFKDFFLNFRNNSLEERLQGSRFSAFLSEILSNSGHFLIVNSLSEMVLMGWQDYLGEPGHFIIILAMLTQSWYLSGTKANRLWGNLIGPLIYTLSDLPIEGIEFFQEPNHFILWVFCLIIATFQGIRFDRRWRQSFWLIIPLESLTRTSMVIAQYIVLIFKAQLYALSGNSIGKIVFFPQNKFIISATIVLGVLLGLQSLQVTLQRRQLQETAGILRNLAKWGMGNHVVNQAVTNPEDLQFHRRDRAILFMDIRGFTQWCEQTVPDTVAKVLNLYYRSVEPAAAQYQPLRITLTADEIMAIYATPQEAIGAATAMQRAAHSILSSHQLGAGCAVHYGSAIEGLFGSEDVRTYTLIGDVVNTAKRLESATPAGEITISDAVYQLMQGQLKVEPRPPIAAKGKTNPLKAWRLIFT</sequence>
<protein>
    <submittedName>
        <fullName evidence="4">Adenylate/guanylate cyclase domain-containing protein</fullName>
    </submittedName>
</protein>
<dbReference type="InterPro" id="IPR001054">
    <property type="entry name" value="A/G_cyclase"/>
</dbReference>
<keyword evidence="2" id="KW-1133">Transmembrane helix</keyword>